<name>A0AAV4BH54_9GAST</name>
<dbReference type="GO" id="GO:0046872">
    <property type="term" value="F:metal ion binding"/>
    <property type="evidence" value="ECO:0007669"/>
    <property type="project" value="UniProtKB-KW"/>
</dbReference>
<evidence type="ECO:0000256" key="7">
    <source>
        <dbReference type="ARBA" id="ARBA00072537"/>
    </source>
</evidence>
<proteinExistence type="predicted"/>
<organism evidence="11 12">
    <name type="scientific">Plakobranchus ocellatus</name>
    <dbReference type="NCBI Taxonomy" id="259542"/>
    <lineage>
        <taxon>Eukaryota</taxon>
        <taxon>Metazoa</taxon>
        <taxon>Spiralia</taxon>
        <taxon>Lophotrochozoa</taxon>
        <taxon>Mollusca</taxon>
        <taxon>Gastropoda</taxon>
        <taxon>Heterobranchia</taxon>
        <taxon>Euthyneura</taxon>
        <taxon>Panpulmonata</taxon>
        <taxon>Sacoglossa</taxon>
        <taxon>Placobranchoidea</taxon>
        <taxon>Plakobranchidae</taxon>
        <taxon>Plakobranchus</taxon>
    </lineage>
</organism>
<keyword evidence="1" id="KW-0488">Methylation</keyword>
<evidence type="ECO:0000256" key="1">
    <source>
        <dbReference type="ARBA" id="ARBA00022481"/>
    </source>
</evidence>
<dbReference type="SMART" id="SM00132">
    <property type="entry name" value="LIM"/>
    <property type="match status" value="1"/>
</dbReference>
<gene>
    <name evidence="11" type="ORF">PoB_004510200</name>
</gene>
<dbReference type="PANTHER" id="PTHR46074">
    <property type="entry name" value="CYSTEINE-RICH PROTEIN CRIP FAMILY MEMBER"/>
    <property type="match status" value="1"/>
</dbReference>
<keyword evidence="12" id="KW-1185">Reference proteome</keyword>
<dbReference type="PROSITE" id="PS50023">
    <property type="entry name" value="LIM_DOMAIN_2"/>
    <property type="match status" value="1"/>
</dbReference>
<evidence type="ECO:0000256" key="6">
    <source>
        <dbReference type="ARBA" id="ARBA00055254"/>
    </source>
</evidence>
<keyword evidence="3 8" id="KW-0862">Zinc</keyword>
<dbReference type="CDD" id="cd09401">
    <property type="entry name" value="LIM_TLP_like"/>
    <property type="match status" value="1"/>
</dbReference>
<comment type="caution">
    <text evidence="11">The sequence shown here is derived from an EMBL/GenBank/DDBJ whole genome shotgun (WGS) entry which is preliminary data.</text>
</comment>
<feature type="compositionally biased region" description="Basic and acidic residues" evidence="9">
    <location>
        <begin position="206"/>
        <end position="226"/>
    </location>
</feature>
<evidence type="ECO:0000256" key="9">
    <source>
        <dbReference type="SAM" id="MobiDB-lite"/>
    </source>
</evidence>
<evidence type="ECO:0000256" key="3">
    <source>
        <dbReference type="ARBA" id="ARBA00022833"/>
    </source>
</evidence>
<evidence type="ECO:0000313" key="12">
    <source>
        <dbReference type="Proteomes" id="UP000735302"/>
    </source>
</evidence>
<dbReference type="Proteomes" id="UP000735302">
    <property type="component" value="Unassembled WGS sequence"/>
</dbReference>
<dbReference type="EMBL" id="BLXT01004960">
    <property type="protein sequence ID" value="GFO18597.1"/>
    <property type="molecule type" value="Genomic_DNA"/>
</dbReference>
<dbReference type="AlphaFoldDB" id="A0AAV4BH54"/>
<evidence type="ECO:0000256" key="5">
    <source>
        <dbReference type="ARBA" id="ARBA00023038"/>
    </source>
</evidence>
<dbReference type="Pfam" id="PF00412">
    <property type="entry name" value="LIM"/>
    <property type="match status" value="1"/>
</dbReference>
<keyword evidence="5 8" id="KW-0440">LIM domain</keyword>
<dbReference type="PROSITE" id="PS00478">
    <property type="entry name" value="LIM_DOMAIN_1"/>
    <property type="match status" value="1"/>
</dbReference>
<protein>
    <recommendedName>
        <fullName evidence="7">Cysteine-rich protein 1</fullName>
    </recommendedName>
</protein>
<keyword evidence="2 8" id="KW-0479">Metal-binding</keyword>
<dbReference type="Gene3D" id="2.10.110.10">
    <property type="entry name" value="Cysteine Rich Protein"/>
    <property type="match status" value="1"/>
</dbReference>
<dbReference type="FunFam" id="2.10.110.10:FF:000054">
    <property type="entry name" value="Cysteine-rich protein 1"/>
    <property type="match status" value="1"/>
</dbReference>
<keyword evidence="4" id="KW-0007">Acetylation</keyword>
<feature type="compositionally biased region" description="Low complexity" evidence="9">
    <location>
        <begin position="172"/>
        <end position="195"/>
    </location>
</feature>
<evidence type="ECO:0000256" key="4">
    <source>
        <dbReference type="ARBA" id="ARBA00022990"/>
    </source>
</evidence>
<accession>A0AAV4BH54</accession>
<evidence type="ECO:0000256" key="2">
    <source>
        <dbReference type="ARBA" id="ARBA00022723"/>
    </source>
</evidence>
<dbReference type="PANTHER" id="PTHR46074:SF5">
    <property type="entry name" value="LIM DOMAIN-CONTAINING PROTEIN C"/>
    <property type="match status" value="1"/>
</dbReference>
<comment type="function">
    <text evidence="6">Seems to have a role in zinc absorption and may function as an intracellular zinc transport protein.</text>
</comment>
<sequence length="226" mass="24474">MNKNCAGCGKPVYFAERKTSLGREWHPSCLKCTECGKVLSPGQHAEHKGMPYCHHPCYRALFGPSLLGYGSNISSPANFGPRKDVASVAATGNRASTGSIPEPVLSEESLSYTYSLGRRNKPKHHLVHQNSNSQIVSKGDRESRDPPETADDVKSNKAPASRTQQRPGSYEPLTSSSSLSSPRHTTPSTSSSSSPSVPPKAASRTEPVRPEHVVHSEKEDRSIEKL</sequence>
<feature type="domain" description="LIM zinc-binding" evidence="10">
    <location>
        <begin position="3"/>
        <end position="64"/>
    </location>
</feature>
<feature type="compositionally biased region" description="Basic and acidic residues" evidence="9">
    <location>
        <begin position="138"/>
        <end position="155"/>
    </location>
</feature>
<dbReference type="SUPFAM" id="SSF57716">
    <property type="entry name" value="Glucocorticoid receptor-like (DNA-binding domain)"/>
    <property type="match status" value="2"/>
</dbReference>
<feature type="region of interest" description="Disordered" evidence="9">
    <location>
        <begin position="120"/>
        <end position="226"/>
    </location>
</feature>
<dbReference type="InterPro" id="IPR001781">
    <property type="entry name" value="Znf_LIM"/>
</dbReference>
<evidence type="ECO:0000256" key="8">
    <source>
        <dbReference type="PROSITE-ProRule" id="PRU00125"/>
    </source>
</evidence>
<evidence type="ECO:0000259" key="10">
    <source>
        <dbReference type="PROSITE" id="PS50023"/>
    </source>
</evidence>
<reference evidence="11 12" key="1">
    <citation type="journal article" date="2021" name="Elife">
        <title>Chloroplast acquisition without the gene transfer in kleptoplastic sea slugs, Plakobranchus ocellatus.</title>
        <authorList>
            <person name="Maeda T."/>
            <person name="Takahashi S."/>
            <person name="Yoshida T."/>
            <person name="Shimamura S."/>
            <person name="Takaki Y."/>
            <person name="Nagai Y."/>
            <person name="Toyoda A."/>
            <person name="Suzuki Y."/>
            <person name="Arimoto A."/>
            <person name="Ishii H."/>
            <person name="Satoh N."/>
            <person name="Nishiyama T."/>
            <person name="Hasebe M."/>
            <person name="Maruyama T."/>
            <person name="Minagawa J."/>
            <person name="Obokata J."/>
            <person name="Shigenobu S."/>
        </authorList>
    </citation>
    <scope>NUCLEOTIDE SEQUENCE [LARGE SCALE GENOMIC DNA]</scope>
</reference>
<evidence type="ECO:0000313" key="11">
    <source>
        <dbReference type="EMBL" id="GFO18597.1"/>
    </source>
</evidence>